<dbReference type="Proteomes" id="UP000654075">
    <property type="component" value="Unassembled WGS sequence"/>
</dbReference>
<name>A0A813LPI1_POLGL</name>
<organism evidence="5 6">
    <name type="scientific">Polarella glacialis</name>
    <name type="common">Dinoflagellate</name>
    <dbReference type="NCBI Taxonomy" id="89957"/>
    <lineage>
        <taxon>Eukaryota</taxon>
        <taxon>Sar</taxon>
        <taxon>Alveolata</taxon>
        <taxon>Dinophyceae</taxon>
        <taxon>Suessiales</taxon>
        <taxon>Suessiaceae</taxon>
        <taxon>Polarella</taxon>
    </lineage>
</organism>
<dbReference type="AlphaFoldDB" id="A0A813LPI1"/>
<feature type="region of interest" description="Disordered" evidence="1">
    <location>
        <begin position="73"/>
        <end position="102"/>
    </location>
</feature>
<keyword evidence="7" id="KW-1185">Reference proteome</keyword>
<evidence type="ECO:0000313" key="7">
    <source>
        <dbReference type="Proteomes" id="UP000654075"/>
    </source>
</evidence>
<dbReference type="EMBL" id="CAJNNW010007188">
    <property type="protein sequence ID" value="CAE8649042.1"/>
    <property type="molecule type" value="Genomic_DNA"/>
</dbReference>
<comment type="caution">
    <text evidence="5">The sequence shown here is derived from an EMBL/GenBank/DDBJ whole genome shotgun (WGS) entry which is preliminary data.</text>
</comment>
<protein>
    <submittedName>
        <fullName evidence="5">Uncharacterized protein</fullName>
    </submittedName>
</protein>
<accession>A0A813LPI1</accession>
<dbReference type="EMBL" id="CAJNNV010025208">
    <property type="protein sequence ID" value="CAE8613143.1"/>
    <property type="molecule type" value="Genomic_DNA"/>
</dbReference>
<evidence type="ECO:0000313" key="5">
    <source>
        <dbReference type="EMBL" id="CAE8734880.1"/>
    </source>
</evidence>
<evidence type="ECO:0000313" key="6">
    <source>
        <dbReference type="Proteomes" id="UP000626109"/>
    </source>
</evidence>
<evidence type="ECO:0000313" key="2">
    <source>
        <dbReference type="EMBL" id="CAE8613143.1"/>
    </source>
</evidence>
<proteinExistence type="predicted"/>
<feature type="compositionally biased region" description="Polar residues" evidence="1">
    <location>
        <begin position="81"/>
        <end position="102"/>
    </location>
</feature>
<dbReference type="EMBL" id="CAJNNW010036486">
    <property type="protein sequence ID" value="CAE8734880.1"/>
    <property type="molecule type" value="Genomic_DNA"/>
</dbReference>
<evidence type="ECO:0000256" key="1">
    <source>
        <dbReference type="SAM" id="MobiDB-lite"/>
    </source>
</evidence>
<gene>
    <name evidence="2" type="ORF">PGLA1383_LOCUS30923</name>
    <name evidence="3" type="ORF">PGLA1383_LOCUS51149</name>
    <name evidence="5" type="ORF">PGLA2088_LOCUS47543</name>
    <name evidence="4" type="ORF">PGLA2088_LOCUS7090</name>
</gene>
<dbReference type="Proteomes" id="UP000626109">
    <property type="component" value="Unassembled WGS sequence"/>
</dbReference>
<sequence>MQNSKARSSLAVWYARMCGTLQVSAKSPVAQSSLVKPNPQVVPQAVVAREVQIDTETRVPYELYKDLVSAGRRAKSRGQHQLKSQSWEDSSGTSELSIPSSSSGQYYHLVLAAS</sequence>
<evidence type="ECO:0000313" key="3">
    <source>
        <dbReference type="EMBL" id="CAE8635554.1"/>
    </source>
</evidence>
<dbReference type="EMBL" id="CAJNNV010031305">
    <property type="protein sequence ID" value="CAE8635554.1"/>
    <property type="molecule type" value="Genomic_DNA"/>
</dbReference>
<evidence type="ECO:0000313" key="4">
    <source>
        <dbReference type="EMBL" id="CAE8649042.1"/>
    </source>
</evidence>
<reference evidence="5" key="1">
    <citation type="submission" date="2021-02" db="EMBL/GenBank/DDBJ databases">
        <authorList>
            <person name="Dougan E. K."/>
            <person name="Rhodes N."/>
            <person name="Thang M."/>
            <person name="Chan C."/>
        </authorList>
    </citation>
    <scope>NUCLEOTIDE SEQUENCE</scope>
</reference>